<gene>
    <name evidence="1" type="ORF">MJG50_20095</name>
</gene>
<name>A0AAW5E5L9_9BACI</name>
<reference evidence="1" key="1">
    <citation type="submission" date="2022-02" db="EMBL/GenBank/DDBJ databases">
        <title>Fredinandcohnia quinoae sp. nov. isolated from Chenopodium quinoa seeds.</title>
        <authorList>
            <person name="Saati-Santamaria Z."/>
            <person name="Flores-Felix J.D."/>
            <person name="Igual J.M."/>
            <person name="Velazquez E."/>
            <person name="Garcia-Fraile P."/>
            <person name="Martinez-Molina E."/>
        </authorList>
    </citation>
    <scope>NUCLEOTIDE SEQUENCE</scope>
    <source>
        <strain evidence="1">SECRCQ15</strain>
    </source>
</reference>
<dbReference type="InterPro" id="IPR021617">
    <property type="entry name" value="DUF3231"/>
</dbReference>
<dbReference type="Pfam" id="PF11553">
    <property type="entry name" value="DUF3231"/>
    <property type="match status" value="2"/>
</dbReference>
<keyword evidence="2" id="KW-1185">Reference proteome</keyword>
<proteinExistence type="predicted"/>
<dbReference type="InterPro" id="IPR012347">
    <property type="entry name" value="Ferritin-like"/>
</dbReference>
<dbReference type="AlphaFoldDB" id="A0AAW5E5L9"/>
<dbReference type="Proteomes" id="UP001431131">
    <property type="component" value="Unassembled WGS sequence"/>
</dbReference>
<dbReference type="EMBL" id="JAKTTI010000048">
    <property type="protein sequence ID" value="MCH1627643.1"/>
    <property type="molecule type" value="Genomic_DNA"/>
</dbReference>
<comment type="caution">
    <text evidence="1">The sequence shown here is derived from an EMBL/GenBank/DDBJ whole genome shotgun (WGS) entry which is preliminary data.</text>
</comment>
<protein>
    <submittedName>
        <fullName evidence="1">DUF3231 family protein</fullName>
    </submittedName>
</protein>
<dbReference type="Gene3D" id="1.20.1260.10">
    <property type="match status" value="2"/>
</dbReference>
<accession>A0AAW5E5L9</accession>
<organism evidence="1 2">
    <name type="scientific">Fredinandcohnia quinoae</name>
    <dbReference type="NCBI Taxonomy" id="2918902"/>
    <lineage>
        <taxon>Bacteria</taxon>
        <taxon>Bacillati</taxon>
        <taxon>Bacillota</taxon>
        <taxon>Bacilli</taxon>
        <taxon>Bacillales</taxon>
        <taxon>Bacillaceae</taxon>
        <taxon>Fredinandcohnia</taxon>
    </lineage>
</organism>
<evidence type="ECO:0000313" key="2">
    <source>
        <dbReference type="Proteomes" id="UP001431131"/>
    </source>
</evidence>
<sequence>MQQNERLTSTEISNLWTHYIRETLQICVIKHKLLTGQDREIHRLFLTALELSKKHVEIMKNIFSQLSFPIPIGFTDDDVNLEAPPLYTDLYCLDYLHTMTMHGAQAYGLAFSGSIRQDIRDFYYQCNIDTMDLYNKSIEVLISKGLYQSPPHYITPNSVSIISNLNYVTNIFGQARKMNSIESGNIFFNLKKSILAKASFLAVQQVSKDNEVSQFIEKCIKVKNKHIAKFSQLLLEDDLHTPRSLETEITNSTVAPFSEKLMLFHSGFLIAAAISYYGTAAVACMRADIAVHCEKSILDDLIVFAAFGKLMIKKKWLEQPPEASDRNFLPH</sequence>
<evidence type="ECO:0000313" key="1">
    <source>
        <dbReference type="EMBL" id="MCH1627643.1"/>
    </source>
</evidence>
<dbReference type="RefSeq" id="WP_240257560.1">
    <property type="nucleotide sequence ID" value="NZ_JAKTTI010000048.1"/>
</dbReference>